<dbReference type="Proteomes" id="UP000001812">
    <property type="component" value="Chromosome I"/>
</dbReference>
<dbReference type="AlphaFoldDB" id="A0A0E1WIP7"/>
<proteinExistence type="predicted"/>
<organism evidence="1">
    <name type="scientific">Burkholderia pseudomallei 1710a</name>
    <dbReference type="NCBI Taxonomy" id="320371"/>
    <lineage>
        <taxon>Bacteria</taxon>
        <taxon>Pseudomonadati</taxon>
        <taxon>Pseudomonadota</taxon>
        <taxon>Betaproteobacteria</taxon>
        <taxon>Burkholderiales</taxon>
        <taxon>Burkholderiaceae</taxon>
        <taxon>Burkholderia</taxon>
        <taxon>pseudomallei group</taxon>
    </lineage>
</organism>
<dbReference type="HOGENOM" id="CLU_3286184_0_0_4"/>
<protein>
    <submittedName>
        <fullName evidence="1">Uncharacterized protein</fullName>
    </submittedName>
</protein>
<sequence length="40" mass="3983">MCVYCLQKSPGPAGCAVGRTGRVNGAGHFAINAKGSSRGC</sequence>
<accession>A0A0E1WIP7</accession>
<gene>
    <name evidence="1" type="ORF">BURPS1710A_2708</name>
</gene>
<reference evidence="1" key="1">
    <citation type="submission" date="2009-05" db="EMBL/GenBank/DDBJ databases">
        <authorList>
            <person name="Harkins D.M."/>
            <person name="DeShazer D."/>
            <person name="Woods D.E."/>
            <person name="Brinkac L.M."/>
            <person name="Brown K.A."/>
            <person name="Hung G.C."/>
            <person name="Tuanyok A."/>
            <person name="Zhang B."/>
            <person name="Nierman W.C."/>
        </authorList>
    </citation>
    <scope>NUCLEOTIDE SEQUENCE [LARGE SCALE GENOMIC DNA]</scope>
    <source>
        <strain evidence="1">1710a</strain>
    </source>
</reference>
<name>A0A0E1WIP7_BURPE</name>
<dbReference type="EMBL" id="CM000832">
    <property type="protein sequence ID" value="EET09497.1"/>
    <property type="molecule type" value="Genomic_DNA"/>
</dbReference>
<evidence type="ECO:0000313" key="1">
    <source>
        <dbReference type="EMBL" id="EET09497.1"/>
    </source>
</evidence>